<dbReference type="Proteomes" id="UP000492820">
    <property type="component" value="Unassembled WGS sequence"/>
</dbReference>
<dbReference type="OrthoDB" id="6260541at2759"/>
<dbReference type="EMBL" id="LK028578">
    <property type="protein sequence ID" value="CDS18450.1"/>
    <property type="molecule type" value="Genomic_DNA"/>
</dbReference>
<reference evidence="1" key="2">
    <citation type="submission" date="2014-06" db="EMBL/GenBank/DDBJ databases">
        <authorList>
            <person name="Aslett M."/>
        </authorList>
    </citation>
    <scope>NUCLEOTIDE SEQUENCE</scope>
</reference>
<proteinExistence type="predicted"/>
<gene>
    <name evidence="1" type="ORF">EgrG_000623500</name>
</gene>
<evidence type="ECO:0000313" key="1">
    <source>
        <dbReference type="EMBL" id="CDS18450.1"/>
    </source>
</evidence>
<accession>A0A068WLE8</accession>
<name>A0A068WLE8_ECHGR</name>
<dbReference type="WBParaSite" id="EgrG_000623500">
    <property type="protein sequence ID" value="EgrG_000623500"/>
    <property type="gene ID" value="EgrG_000623500"/>
</dbReference>
<reference evidence="1 2" key="1">
    <citation type="journal article" date="2013" name="Nature">
        <title>The genomes of four tapeworm species reveal adaptations to parasitism.</title>
        <authorList>
            <person name="Tsai I.J."/>
            <person name="Zarowiecki M."/>
            <person name="Holroyd N."/>
            <person name="Garciarrubio A."/>
            <person name="Sanchez-Flores A."/>
            <person name="Brooks K.L."/>
            <person name="Tracey A."/>
            <person name="Bobes R.J."/>
            <person name="Fragoso G."/>
            <person name="Sciutto E."/>
            <person name="Aslett M."/>
            <person name="Beasley H."/>
            <person name="Bennett H.M."/>
            <person name="Cai J."/>
            <person name="Camicia F."/>
            <person name="Clark R."/>
            <person name="Cucher M."/>
            <person name="De Silva N."/>
            <person name="Day T.A."/>
            <person name="Deplazes P."/>
            <person name="Estrada K."/>
            <person name="Fernandez C."/>
            <person name="Holland P.W."/>
            <person name="Hou J."/>
            <person name="Hu S."/>
            <person name="Huckvale T."/>
            <person name="Hung S.S."/>
            <person name="Kamenetzky L."/>
            <person name="Keane J.A."/>
            <person name="Kiss F."/>
            <person name="Koziol U."/>
            <person name="Lambert O."/>
            <person name="Liu K."/>
            <person name="Luo X."/>
            <person name="Luo Y."/>
            <person name="Macchiaroli N."/>
            <person name="Nichol S."/>
            <person name="Paps J."/>
            <person name="Parkinson J."/>
            <person name="Pouchkina-Stantcheva N."/>
            <person name="Riddiford N."/>
            <person name="Rosenzvit M."/>
            <person name="Salinas G."/>
            <person name="Wasmuth J.D."/>
            <person name="Zamanian M."/>
            <person name="Zheng Y."/>
            <person name="Cai X."/>
            <person name="Soberon X."/>
            <person name="Olson P.D."/>
            <person name="Laclette J.P."/>
            <person name="Brehm K."/>
            <person name="Berriman M."/>
            <person name="Garciarrubio A."/>
            <person name="Bobes R.J."/>
            <person name="Fragoso G."/>
            <person name="Sanchez-Flores A."/>
            <person name="Estrada K."/>
            <person name="Cevallos M.A."/>
            <person name="Morett E."/>
            <person name="Gonzalez V."/>
            <person name="Portillo T."/>
            <person name="Ochoa-Leyva A."/>
            <person name="Jose M.V."/>
            <person name="Sciutto E."/>
            <person name="Landa A."/>
            <person name="Jimenez L."/>
            <person name="Valdes V."/>
            <person name="Carrero J.C."/>
            <person name="Larralde C."/>
            <person name="Morales-Montor J."/>
            <person name="Limon-Lason J."/>
            <person name="Soberon X."/>
            <person name="Laclette J.P."/>
        </authorList>
    </citation>
    <scope>NUCLEOTIDE SEQUENCE [LARGE SCALE GENOMIC DNA]</scope>
</reference>
<reference evidence="3" key="3">
    <citation type="submission" date="2020-10" db="UniProtKB">
        <authorList>
            <consortium name="WormBaseParasite"/>
        </authorList>
    </citation>
    <scope>IDENTIFICATION</scope>
</reference>
<protein>
    <submittedName>
        <fullName evidence="3">CMP/dCMP-type deaminase domain-containing protein</fullName>
    </submittedName>
</protein>
<organism evidence="1">
    <name type="scientific">Echinococcus granulosus</name>
    <name type="common">Hydatid tapeworm</name>
    <dbReference type="NCBI Taxonomy" id="6210"/>
    <lineage>
        <taxon>Eukaryota</taxon>
        <taxon>Metazoa</taxon>
        <taxon>Spiralia</taxon>
        <taxon>Lophotrochozoa</taxon>
        <taxon>Platyhelminthes</taxon>
        <taxon>Cestoda</taxon>
        <taxon>Eucestoda</taxon>
        <taxon>Cyclophyllidea</taxon>
        <taxon>Taeniidae</taxon>
        <taxon>Echinococcus</taxon>
        <taxon>Echinococcus granulosus group</taxon>
    </lineage>
</organism>
<evidence type="ECO:0000313" key="3">
    <source>
        <dbReference type="WBParaSite" id="EgrG_000623500"/>
    </source>
</evidence>
<evidence type="ECO:0000313" key="2">
    <source>
        <dbReference type="Proteomes" id="UP000492820"/>
    </source>
</evidence>
<sequence length="250" mass="28009">MAEENCEAAHTAKTYPLVFRGGRRLVKVPPLPSSRTLRGLIDYLRGNQTDPYNIVMRCRGECILIEESPESDPNRAQHAEATPISELDLSKYEDTLSKSTPQVYVTNDPCPHCASQGLSISARNARINYQLGDANKGPIVSPFVADIRCGCEFPCRIKCFLTDPEAWPLKRLVKLTSCLSDLTSASAYISTKEVRVVLRLNDHLRKEEGLRGWVLIVEGKTQEAVYSVLRFIEKRLIDEKIVELVGSTKM</sequence>
<dbReference type="AlphaFoldDB" id="A0A068WLE8"/>